<keyword evidence="1" id="KW-0175">Coiled coil</keyword>
<feature type="compositionally biased region" description="Basic and acidic residues" evidence="2">
    <location>
        <begin position="70"/>
        <end position="97"/>
    </location>
</feature>
<keyword evidence="5" id="KW-0614">Plasmid</keyword>
<gene>
    <name evidence="4" type="ORF">AX777_16225</name>
    <name evidence="3" type="ORF">CP98_04139</name>
    <name evidence="5" type="ORF">HH800_26675</name>
</gene>
<organism evidence="3 6">
    <name type="scientific">Sphingobium yanoikuyae</name>
    <name type="common">Sphingomonas yanoikuyae</name>
    <dbReference type="NCBI Taxonomy" id="13690"/>
    <lineage>
        <taxon>Bacteria</taxon>
        <taxon>Pseudomonadati</taxon>
        <taxon>Pseudomonadota</taxon>
        <taxon>Alphaproteobacteria</taxon>
        <taxon>Sphingomonadales</taxon>
        <taxon>Sphingomonadaceae</taxon>
        <taxon>Sphingobium</taxon>
    </lineage>
</organism>
<evidence type="ECO:0000313" key="3">
    <source>
        <dbReference type="EMBL" id="KEZ16449.1"/>
    </source>
</evidence>
<evidence type="ECO:0000313" key="6">
    <source>
        <dbReference type="Proteomes" id="UP000028534"/>
    </source>
</evidence>
<reference evidence="4 7" key="2">
    <citation type="submission" date="2016-02" db="EMBL/GenBank/DDBJ databases">
        <authorList>
            <person name="Wen L."/>
            <person name="He K."/>
            <person name="Yang H."/>
        </authorList>
    </citation>
    <scope>NUCLEOTIDE SEQUENCE [LARGE SCALE GENOMIC DNA]</scope>
    <source>
        <strain evidence="4 7">CD09_2</strain>
    </source>
</reference>
<dbReference type="AlphaFoldDB" id="A0A084EEQ7"/>
<feature type="region of interest" description="Disordered" evidence="2">
    <location>
        <begin position="70"/>
        <end position="127"/>
    </location>
</feature>
<feature type="coiled-coil region" evidence="1">
    <location>
        <begin position="139"/>
        <end position="184"/>
    </location>
</feature>
<evidence type="ECO:0000313" key="7">
    <source>
        <dbReference type="Proteomes" id="UP000077262"/>
    </source>
</evidence>
<sequence length="188" mass="20593">MANLKVFRTPAGFHDAYVAAPSQKAALKAWGSEADLFARGIAEKVTDPKLMEKPLAKPGVVIKVSRGSAGDHFEAAETRSPPDRGRRNTRRAAKEDQAEATVAPVARKPKKTNPRPSRAKLDAAGKAVDQASANLKAGLADIDARMRALDAERRTLQAEGDKRVTKLEADRDRARREYQARLEKWARS</sequence>
<evidence type="ECO:0000313" key="8">
    <source>
        <dbReference type="Proteomes" id="UP000502611"/>
    </source>
</evidence>
<geneLocation type="plasmid" evidence="5">
    <name>p-A-Sy</name>
</geneLocation>
<proteinExistence type="predicted"/>
<evidence type="ECO:0000313" key="4">
    <source>
        <dbReference type="EMBL" id="OAH48028.1"/>
    </source>
</evidence>
<dbReference type="EMBL" id="LSTR01000002">
    <property type="protein sequence ID" value="OAH48028.1"/>
    <property type="molecule type" value="Genomic_DNA"/>
</dbReference>
<reference evidence="5 8" key="3">
    <citation type="submission" date="2020-04" db="EMBL/GenBank/DDBJ databases">
        <title>The Whole Genome Analysis of High salt-tolerant Sphingobium yanoikuyae YC-XJ2 with Aryl organophosphorus flame retardants (aryl-OPFRs)-degrading capacity and characteristics of Related phosphotriesterase.</title>
        <authorList>
            <person name="Li X."/>
        </authorList>
    </citation>
    <scope>NUCLEOTIDE SEQUENCE [LARGE SCALE GENOMIC DNA]</scope>
    <source>
        <strain evidence="5 8">YC-XJ2</strain>
        <plasmid evidence="5">p-A-Sy</plasmid>
        <plasmid evidence="8">p-a-sy</plasmid>
    </source>
</reference>
<name>A0A084EEQ7_SPHYA</name>
<evidence type="ECO:0000313" key="5">
    <source>
        <dbReference type="EMBL" id="QJR05919.1"/>
    </source>
</evidence>
<dbReference type="OrthoDB" id="7478510at2"/>
<dbReference type="EMBL" id="JGVR01000033">
    <property type="protein sequence ID" value="KEZ16449.1"/>
    <property type="molecule type" value="Genomic_DNA"/>
</dbReference>
<evidence type="ECO:0000256" key="2">
    <source>
        <dbReference type="SAM" id="MobiDB-lite"/>
    </source>
</evidence>
<dbReference type="EMBL" id="CP053022">
    <property type="protein sequence ID" value="QJR05919.1"/>
    <property type="molecule type" value="Genomic_DNA"/>
</dbReference>
<dbReference type="Proteomes" id="UP000028534">
    <property type="component" value="Unassembled WGS sequence"/>
</dbReference>
<evidence type="ECO:0008006" key="9">
    <source>
        <dbReference type="Google" id="ProtNLM"/>
    </source>
</evidence>
<dbReference type="Proteomes" id="UP000502611">
    <property type="component" value="Plasmid p-A-Sy"/>
</dbReference>
<reference evidence="3 6" key="1">
    <citation type="submission" date="2014-03" db="EMBL/GenBank/DDBJ databases">
        <title>Genome sequence of Sphingobium yanoikuyae B1.</title>
        <authorList>
            <person name="Gan H.M."/>
            <person name="Gan H.Y."/>
            <person name="Savka M.A."/>
        </authorList>
    </citation>
    <scope>NUCLEOTIDE SEQUENCE [LARGE SCALE GENOMIC DNA]</scope>
    <source>
        <strain evidence="3 6">B1</strain>
    </source>
</reference>
<protein>
    <recommendedName>
        <fullName evidence="9">Cell envelope biogenesis protein TolA</fullName>
    </recommendedName>
</protein>
<geneLocation type="plasmid" evidence="8">
    <name>p-a-sy</name>
</geneLocation>
<dbReference type="eggNOG" id="ENOG50332JA">
    <property type="taxonomic scope" value="Bacteria"/>
</dbReference>
<dbReference type="STRING" id="13690.AX777_16225"/>
<dbReference type="Proteomes" id="UP000077262">
    <property type="component" value="Unassembled WGS sequence"/>
</dbReference>
<accession>A0A084EEQ7</accession>
<dbReference type="PATRIC" id="fig|13690.10.peg.4255"/>
<evidence type="ECO:0000256" key="1">
    <source>
        <dbReference type="SAM" id="Coils"/>
    </source>
</evidence>